<protein>
    <submittedName>
        <fullName evidence="2">Uncharacterized protein</fullName>
    </submittedName>
</protein>
<dbReference type="EMBL" id="CP051008">
    <property type="protein sequence ID" value="QNT98346.1"/>
    <property type="molecule type" value="Genomic_DNA"/>
</dbReference>
<dbReference type="Proteomes" id="UP000516422">
    <property type="component" value="Plasmid pSGRIFU2"/>
</dbReference>
<feature type="compositionally biased region" description="Basic and acidic residues" evidence="1">
    <location>
        <begin position="195"/>
        <end position="210"/>
    </location>
</feature>
<feature type="region of interest" description="Disordered" evidence="1">
    <location>
        <begin position="73"/>
        <end position="237"/>
    </location>
</feature>
<geneLocation type="plasmid" evidence="2 3">
    <name>pSGRIFU2</name>
</geneLocation>
<feature type="compositionally biased region" description="Basic and acidic residues" evidence="1">
    <location>
        <begin position="217"/>
        <end position="229"/>
    </location>
</feature>
<organism evidence="2 3">
    <name type="scientific">Streptomyces griseofuscus</name>
    <dbReference type="NCBI Taxonomy" id="146922"/>
    <lineage>
        <taxon>Bacteria</taxon>
        <taxon>Bacillati</taxon>
        <taxon>Actinomycetota</taxon>
        <taxon>Actinomycetes</taxon>
        <taxon>Kitasatosporales</taxon>
        <taxon>Streptomycetaceae</taxon>
        <taxon>Streptomyces</taxon>
    </lineage>
</organism>
<feature type="region of interest" description="Disordered" evidence="1">
    <location>
        <begin position="27"/>
        <end position="58"/>
    </location>
</feature>
<keyword evidence="2" id="KW-0614">Plasmid</keyword>
<evidence type="ECO:0000313" key="3">
    <source>
        <dbReference type="Proteomes" id="UP000516422"/>
    </source>
</evidence>
<proteinExistence type="predicted"/>
<name>A0A7H1QDG6_9ACTN</name>
<dbReference type="KEGG" id="sgf:HEP81_08118"/>
<accession>A0A7H1QDG6</accession>
<reference evidence="2 3" key="1">
    <citation type="submission" date="2020-04" db="EMBL/GenBank/DDBJ databases">
        <title>Characterization and engineering of Streptomyces griseofuscus DSM40191 as a potential heterologous host for expression of BGCs.</title>
        <authorList>
            <person name="Gren T."/>
            <person name="Whitford C.M."/>
            <person name="Mohite O.S."/>
            <person name="Joergensen T.S."/>
            <person name="Nielsen J.B."/>
            <person name="Lee S.Y."/>
            <person name="Weber T."/>
        </authorList>
    </citation>
    <scope>NUCLEOTIDE SEQUENCE [LARGE SCALE GENOMIC DNA]</scope>
    <source>
        <strain evidence="2 3">DSM 40191</strain>
        <plasmid evidence="2 3">pSGRIFU2</plasmid>
    </source>
</reference>
<feature type="compositionally biased region" description="Pro residues" evidence="1">
    <location>
        <begin position="132"/>
        <end position="141"/>
    </location>
</feature>
<dbReference type="AlphaFoldDB" id="A0A7H1QDG6"/>
<gene>
    <name evidence="2" type="ORF">HEP81_08118</name>
</gene>
<evidence type="ECO:0000256" key="1">
    <source>
        <dbReference type="SAM" id="MobiDB-lite"/>
    </source>
</evidence>
<evidence type="ECO:0000313" key="2">
    <source>
        <dbReference type="EMBL" id="QNT98346.1"/>
    </source>
</evidence>
<sequence length="237" mass="25491">MCPRFFRLHGPLPPDCRGPTPVLYYPGDARGPAPDPWSGSSAQPLASSGDHPCHSADVPLGHRTIVSIRRVHATRTRWPSPRRAPLRYGVRDASGPPRPSASTRPIGLSVAPARKVTQPSGASIRSARRSPGGPPQDPPSAPSSRQTPPSPRDAAPAHPRALRPKLRSELVSTQSRALGCNTRLDTPAGATHLAMRRESTSPTCTDRRDPAQVPPSCREESCPRPRARDSLVLSRSR</sequence>